<dbReference type="Proteomes" id="UP000325579">
    <property type="component" value="Unassembled WGS sequence"/>
</dbReference>
<dbReference type="InterPro" id="IPR016039">
    <property type="entry name" value="Thiolase-like"/>
</dbReference>
<proteinExistence type="predicted"/>
<keyword evidence="4" id="KW-1185">Reference proteome</keyword>
<dbReference type="SUPFAM" id="SSF53901">
    <property type="entry name" value="Thiolase-like"/>
    <property type="match status" value="1"/>
</dbReference>
<evidence type="ECO:0000256" key="1">
    <source>
        <dbReference type="ARBA" id="ARBA00023268"/>
    </source>
</evidence>
<dbReference type="AlphaFoldDB" id="A0A5N7CV74"/>
<dbReference type="GeneID" id="43673023"/>
<dbReference type="GO" id="GO:0044550">
    <property type="term" value="P:secondary metabolite biosynthetic process"/>
    <property type="evidence" value="ECO:0007669"/>
    <property type="project" value="TreeGrafter"/>
</dbReference>
<organism evidence="3 4">
    <name type="scientific">Aspergillus pseudonomiae</name>
    <dbReference type="NCBI Taxonomy" id="1506151"/>
    <lineage>
        <taxon>Eukaryota</taxon>
        <taxon>Fungi</taxon>
        <taxon>Dikarya</taxon>
        <taxon>Ascomycota</taxon>
        <taxon>Pezizomycotina</taxon>
        <taxon>Eurotiomycetes</taxon>
        <taxon>Eurotiomycetidae</taxon>
        <taxon>Eurotiales</taxon>
        <taxon>Aspergillaceae</taxon>
        <taxon>Aspergillus</taxon>
        <taxon>Aspergillus subgen. Circumdati</taxon>
    </lineage>
</organism>
<dbReference type="Gene3D" id="3.40.47.10">
    <property type="match status" value="1"/>
</dbReference>
<dbReference type="OrthoDB" id="329835at2759"/>
<reference evidence="3 4" key="1">
    <citation type="submission" date="2019-04" db="EMBL/GenBank/DDBJ databases">
        <authorList>
            <consortium name="DOE Joint Genome Institute"/>
            <person name="Mondo S."/>
            <person name="Kjaerbolling I."/>
            <person name="Vesth T."/>
            <person name="Frisvad J.C."/>
            <person name="Nybo J.L."/>
            <person name="Theobald S."/>
            <person name="Kildgaard S."/>
            <person name="Isbrandt T."/>
            <person name="Kuo A."/>
            <person name="Sato A."/>
            <person name="Lyhne E.K."/>
            <person name="Kogle M.E."/>
            <person name="Wiebenga A."/>
            <person name="Kun R.S."/>
            <person name="Lubbers R.J."/>
            <person name="Makela M.R."/>
            <person name="Barry K."/>
            <person name="Chovatia M."/>
            <person name="Clum A."/>
            <person name="Daum C."/>
            <person name="Haridas S."/>
            <person name="He G."/>
            <person name="LaButti K."/>
            <person name="Lipzen A."/>
            <person name="Riley R."/>
            <person name="Salamov A."/>
            <person name="Simmons B.A."/>
            <person name="Magnuson J.K."/>
            <person name="Henrissat B."/>
            <person name="Mortensen U.H."/>
            <person name="Larsen T.O."/>
            <person name="Devries R.P."/>
            <person name="Grigoriev I.V."/>
            <person name="Machida M."/>
            <person name="Baker S.E."/>
            <person name="Andersen M.R."/>
            <person name="Cantor M.N."/>
            <person name="Hua S.X."/>
        </authorList>
    </citation>
    <scope>NUCLEOTIDE SEQUENCE [LARGE SCALE GENOMIC DNA]</scope>
    <source>
        <strain evidence="3 4">CBS 119388</strain>
    </source>
</reference>
<name>A0A5N7CV74_9EURO</name>
<sequence length="149" mass="16815">MAYHYHYNNKNINISEAMDPQLRLLLEVIYEAFENGGFTLDRLKGGNASVYTALYNKDYEKIFMRDQEELPESYIVTGNGEATYSNRLSYFFDLKGPSFPLDTGPIYCGDAFRKIQMGKHAGKLVLSYSDSDVIKVAPPLVTTNCIESG</sequence>
<dbReference type="GO" id="GO:0006633">
    <property type="term" value="P:fatty acid biosynthetic process"/>
    <property type="evidence" value="ECO:0007669"/>
    <property type="project" value="TreeGrafter"/>
</dbReference>
<dbReference type="PANTHER" id="PTHR43775">
    <property type="entry name" value="FATTY ACID SYNTHASE"/>
    <property type="match status" value="1"/>
</dbReference>
<dbReference type="RefSeq" id="XP_031935425.1">
    <property type="nucleotide sequence ID" value="XM_032088332.1"/>
</dbReference>
<protein>
    <recommendedName>
        <fullName evidence="2">Beta-ketoacyl synthase-like N-terminal domain-containing protein</fullName>
    </recommendedName>
</protein>
<dbReference type="InterPro" id="IPR014030">
    <property type="entry name" value="Ketoacyl_synth_N"/>
</dbReference>
<dbReference type="EMBL" id="ML736867">
    <property type="protein sequence ID" value="KAE8398106.1"/>
    <property type="molecule type" value="Genomic_DNA"/>
</dbReference>
<feature type="domain" description="Beta-ketoacyl synthase-like N-terminal" evidence="2">
    <location>
        <begin position="15"/>
        <end position="103"/>
    </location>
</feature>
<dbReference type="PANTHER" id="PTHR43775:SF22">
    <property type="entry name" value="SYNTHASE, PUTATIVE (JCVI)-RELATED"/>
    <property type="match status" value="1"/>
</dbReference>
<evidence type="ECO:0000313" key="3">
    <source>
        <dbReference type="EMBL" id="KAE8398106.1"/>
    </source>
</evidence>
<accession>A0A5N6I4M8</accession>
<accession>A0A5N7CV74</accession>
<evidence type="ECO:0000259" key="2">
    <source>
        <dbReference type="Pfam" id="PF00109"/>
    </source>
</evidence>
<dbReference type="Pfam" id="PF00109">
    <property type="entry name" value="ketoacyl-synt"/>
    <property type="match status" value="1"/>
</dbReference>
<gene>
    <name evidence="3" type="ORF">BDV37DRAFT_288817</name>
</gene>
<keyword evidence="1" id="KW-0511">Multifunctional enzyme</keyword>
<evidence type="ECO:0000313" key="4">
    <source>
        <dbReference type="Proteomes" id="UP000325579"/>
    </source>
</evidence>
<dbReference type="GO" id="GO:0004312">
    <property type="term" value="F:fatty acid synthase activity"/>
    <property type="evidence" value="ECO:0007669"/>
    <property type="project" value="TreeGrafter"/>
</dbReference>
<dbReference type="InterPro" id="IPR050091">
    <property type="entry name" value="PKS_NRPS_Biosynth_Enz"/>
</dbReference>